<feature type="compositionally biased region" description="Low complexity" evidence="1">
    <location>
        <begin position="276"/>
        <end position="290"/>
    </location>
</feature>
<comment type="caution">
    <text evidence="3">The sequence shown here is derived from an EMBL/GenBank/DDBJ whole genome shotgun (WGS) entry which is preliminary data.</text>
</comment>
<feature type="compositionally biased region" description="Pro residues" evidence="1">
    <location>
        <begin position="175"/>
        <end position="191"/>
    </location>
</feature>
<evidence type="ECO:0000313" key="4">
    <source>
        <dbReference type="Proteomes" id="UP001521184"/>
    </source>
</evidence>
<feature type="compositionally biased region" description="Low complexity" evidence="1">
    <location>
        <begin position="128"/>
        <end position="141"/>
    </location>
</feature>
<dbReference type="EMBL" id="JAKEKT020000016">
    <property type="protein sequence ID" value="KAL1646428.1"/>
    <property type="molecule type" value="Genomic_DNA"/>
</dbReference>
<feature type="compositionally biased region" description="Basic residues" evidence="1">
    <location>
        <begin position="74"/>
        <end position="88"/>
    </location>
</feature>
<dbReference type="Gene3D" id="1.20.58.80">
    <property type="entry name" value="Phosphotransferase system, lactose/cellobiose-type IIA subunit"/>
    <property type="match status" value="1"/>
</dbReference>
<dbReference type="PANTHER" id="PTHR37327">
    <property type="entry name" value="CHROMOSOME 1, WHOLE GENOME SHOTGUN SEQUENCE"/>
    <property type="match status" value="1"/>
</dbReference>
<feature type="compositionally biased region" description="Polar residues" evidence="1">
    <location>
        <begin position="150"/>
        <end position="161"/>
    </location>
</feature>
<dbReference type="Pfam" id="PF04212">
    <property type="entry name" value="MIT"/>
    <property type="match status" value="1"/>
</dbReference>
<feature type="compositionally biased region" description="Basic and acidic residues" evidence="1">
    <location>
        <begin position="565"/>
        <end position="575"/>
    </location>
</feature>
<feature type="compositionally biased region" description="Polar residues" evidence="1">
    <location>
        <begin position="202"/>
        <end position="212"/>
    </location>
</feature>
<evidence type="ECO:0000256" key="1">
    <source>
        <dbReference type="SAM" id="MobiDB-lite"/>
    </source>
</evidence>
<feature type="region of interest" description="Disordered" evidence="1">
    <location>
        <begin position="703"/>
        <end position="722"/>
    </location>
</feature>
<name>A0ABR3TWT9_9PEZI</name>
<protein>
    <recommendedName>
        <fullName evidence="2">MIT domain-containing protein</fullName>
    </recommendedName>
</protein>
<dbReference type="SUPFAM" id="SSF116846">
    <property type="entry name" value="MIT domain"/>
    <property type="match status" value="1"/>
</dbReference>
<feature type="compositionally biased region" description="Low complexity" evidence="1">
    <location>
        <begin position="822"/>
        <end position="835"/>
    </location>
</feature>
<feature type="compositionally biased region" description="Basic and acidic residues" evidence="1">
    <location>
        <begin position="302"/>
        <end position="321"/>
    </location>
</feature>
<feature type="compositionally biased region" description="Polar residues" evidence="1">
    <location>
        <begin position="957"/>
        <end position="966"/>
    </location>
</feature>
<feature type="region of interest" description="Disordered" evidence="1">
    <location>
        <begin position="931"/>
        <end position="978"/>
    </location>
</feature>
<dbReference type="InterPro" id="IPR007330">
    <property type="entry name" value="MIT_dom"/>
</dbReference>
<feature type="compositionally biased region" description="Polar residues" evidence="1">
    <location>
        <begin position="854"/>
        <end position="863"/>
    </location>
</feature>
<feature type="compositionally biased region" description="Polar residues" evidence="1">
    <location>
        <begin position="931"/>
        <end position="946"/>
    </location>
</feature>
<dbReference type="InterPro" id="IPR036181">
    <property type="entry name" value="MIT_dom_sf"/>
</dbReference>
<feature type="region of interest" description="Disordered" evidence="1">
    <location>
        <begin position="746"/>
        <end position="863"/>
    </location>
</feature>
<keyword evidence="4" id="KW-1185">Reference proteome</keyword>
<evidence type="ECO:0000313" key="3">
    <source>
        <dbReference type="EMBL" id="KAL1646428.1"/>
    </source>
</evidence>
<feature type="region of interest" description="Disordered" evidence="1">
    <location>
        <begin position="500"/>
        <end position="591"/>
    </location>
</feature>
<feature type="compositionally biased region" description="Basic and acidic residues" evidence="1">
    <location>
        <begin position="331"/>
        <end position="350"/>
    </location>
</feature>
<feature type="domain" description="MIT" evidence="2">
    <location>
        <begin position="352"/>
        <end position="416"/>
    </location>
</feature>
<feature type="compositionally biased region" description="Low complexity" evidence="1">
    <location>
        <begin position="967"/>
        <end position="978"/>
    </location>
</feature>
<proteinExistence type="predicted"/>
<feature type="compositionally biased region" description="Low complexity" evidence="1">
    <location>
        <begin position="775"/>
        <end position="791"/>
    </location>
</feature>
<feature type="compositionally biased region" description="Low complexity" evidence="1">
    <location>
        <begin position="23"/>
        <end position="57"/>
    </location>
</feature>
<dbReference type="Proteomes" id="UP001521184">
    <property type="component" value="Unassembled WGS sequence"/>
</dbReference>
<reference evidence="3 4" key="1">
    <citation type="journal article" date="2023" name="Plant Dis.">
        <title>First Report of Diplodia intermedia Causing Canker and Dieback Diseases on Apple Trees in Canada.</title>
        <authorList>
            <person name="Ellouze W."/>
            <person name="Ilyukhin E."/>
            <person name="Sulman M."/>
            <person name="Ali S."/>
        </authorList>
    </citation>
    <scope>NUCLEOTIDE SEQUENCE [LARGE SCALE GENOMIC DNA]</scope>
    <source>
        <strain evidence="3 4">M45-28</strain>
    </source>
</reference>
<feature type="compositionally biased region" description="Low complexity" evidence="1">
    <location>
        <begin position="1"/>
        <end position="14"/>
    </location>
</feature>
<gene>
    <name evidence="3" type="ORF">SLS58_003388</name>
</gene>
<accession>A0ABR3TWT9</accession>
<sequence>MHSASNAHAAAAAKSSHHRKASHSNTSSLSSTSSSTLKRASSLKGSSSANPSHPPAATLLDPPIEDESPPDVHKKLRKRSSTHRRRSTVAHVAQDQVSSPIREGVGNLHRWSQSSTSSRASLARELRQGSFSRRLSFSSGPPLDPLHGSALQSPQRSPTRNRSPDVSPRGKARPYSPPPKIPTPDPAPALPLLPATTFDPSSPLTAATSYTPTPGLFTPPAALSSGPDYFNHKPFAPAASPRSKKPPPPKGFAKSALASPPILESASNRSAKPPHSSSASVSSRSRATSVEQQQQRSGSALGKERRAPTRERTASRTRDRSVSGTTTASEDEGKRAPSRNKDRGEKDKKTMLSRALQKANTAVLLDNAQNFEGAMEAYSDACRLLQQVMLRSSGEDDRKKLEAIRVTYTNRIQELRMLDPAWQASSGKALPTRPMSDQSLADTQSFIDNVVDDDEEDPVVIETATITRIVNDKSVEAARTQTSFQKRPARESVISSAIRDVESSIPKSSEPEQLLSPPTIKPGASLQHADRSNLDSPMERNYLPPPLSPRRSRTPNASADFFDEPSMRELVEHRSASQASQVSQHHHRAASNESISWLDTIDESGGSSCSSSVHSLQMGTLQRKQLRYASGATEAEFDAALDAAVEAAYDDNLEPYEEEGLMSPYRRNVELARERVREAERETAIEAAKRHDRDMRMRGDSLPHIHDGSLDLGGQSEEADDEERILDEMTRDYMMDDFDFGLQSKSALPRQSDSSTFSGSTWHSSMSSARNTAGTSLSTVTELETSPTSTVNSKPLPERPANTLPPVSESEPQTAVPVPPTSSHKSSGSGGASSVRSRRLSGQNAKQLKIETSIPANQGPLTQPPYTLKVDETPALPKTANATLPNTSLKMPGTAPSQANLQAPSLNSAAVSPVDGMPSISPTPSLTQAVSHENITSDPTIRTKTTGPPPPLRKNKSSLSLRNRQMSVSSPDGSDVSVGTPLSTTFTTFSQRKPSNPQIAQTPGIPTFTLDGMTLPTGGMHLFEADIHSPYSPGSPNPLAINAPIPLEPCPESYLLRPFWLMRCFYQTLAHPRGGYLSTKLFVPRDIWNVKGVKIKSVEEKISNIDLLTAALLKLGRVDTLDADATLEEMQALELVLDQVQSNLVKKLGSEVGTGGVSAMFKDAQTVGVTSPDGSTATELPSRLGGTSNRYLNTWKKLRSKNSGVNLANLASSKDVSKDSLTMSTLPMTTLPNIRFAKREVPDIEFVGPNANYMGSLTRLFDAVQVLDQIARQVEDPGLKHSSPTHVGLELSTRHAAEFFGFYICRFVLSDIAMMLDKFIKRGSEWVLI</sequence>
<feature type="compositionally biased region" description="Low complexity" evidence="1">
    <location>
        <begin position="110"/>
        <end position="121"/>
    </location>
</feature>
<dbReference type="PANTHER" id="PTHR37327:SF1">
    <property type="entry name" value="MICROTUBULE INTERACTING AND TRANSPORT DOMAIN-CONTAINING PROTEIN"/>
    <property type="match status" value="1"/>
</dbReference>
<organism evidence="3 4">
    <name type="scientific">Diplodia intermedia</name>
    <dbReference type="NCBI Taxonomy" id="856260"/>
    <lineage>
        <taxon>Eukaryota</taxon>
        <taxon>Fungi</taxon>
        <taxon>Dikarya</taxon>
        <taxon>Ascomycota</taxon>
        <taxon>Pezizomycotina</taxon>
        <taxon>Dothideomycetes</taxon>
        <taxon>Dothideomycetes incertae sedis</taxon>
        <taxon>Botryosphaeriales</taxon>
        <taxon>Botryosphaeriaceae</taxon>
        <taxon>Diplodia</taxon>
    </lineage>
</organism>
<feature type="compositionally biased region" description="Low complexity" evidence="1">
    <location>
        <begin position="752"/>
        <end position="768"/>
    </location>
</feature>
<feature type="region of interest" description="Disordered" evidence="1">
    <location>
        <begin position="1"/>
        <end position="354"/>
    </location>
</feature>
<evidence type="ECO:0000259" key="2">
    <source>
        <dbReference type="Pfam" id="PF04212"/>
    </source>
</evidence>